<dbReference type="FunFam" id="3.40.47.10:FF:000025">
    <property type="entry name" value="Chalcone synthase 2"/>
    <property type="match status" value="1"/>
</dbReference>
<dbReference type="GO" id="GO:0030639">
    <property type="term" value="P:polyketide biosynthetic process"/>
    <property type="evidence" value="ECO:0007669"/>
    <property type="project" value="TreeGrafter"/>
</dbReference>
<dbReference type="PANTHER" id="PTHR11877:SF14">
    <property type="entry name" value="CHALCONE SYNTHASE"/>
    <property type="match status" value="1"/>
</dbReference>
<organism evidence="7 8">
    <name type="scientific">Stephania japonica</name>
    <dbReference type="NCBI Taxonomy" id="461633"/>
    <lineage>
        <taxon>Eukaryota</taxon>
        <taxon>Viridiplantae</taxon>
        <taxon>Streptophyta</taxon>
        <taxon>Embryophyta</taxon>
        <taxon>Tracheophyta</taxon>
        <taxon>Spermatophyta</taxon>
        <taxon>Magnoliopsida</taxon>
        <taxon>Ranunculales</taxon>
        <taxon>Menispermaceae</taxon>
        <taxon>Menispermoideae</taxon>
        <taxon>Cissampelideae</taxon>
        <taxon>Stephania</taxon>
    </lineage>
</organism>
<reference evidence="7 8" key="1">
    <citation type="submission" date="2024-01" db="EMBL/GenBank/DDBJ databases">
        <title>Genome assemblies of Stephania.</title>
        <authorList>
            <person name="Yang L."/>
        </authorList>
    </citation>
    <scope>NUCLEOTIDE SEQUENCE [LARGE SCALE GENOMIC DNA]</scope>
    <source>
        <strain evidence="7">QJT</strain>
        <tissue evidence="7">Leaf</tissue>
    </source>
</reference>
<proteinExistence type="inferred from homology"/>
<keyword evidence="8" id="KW-1185">Reference proteome</keyword>
<feature type="domain" description="Chalcone/stilbene synthase N-terminal" evidence="5">
    <location>
        <begin position="158"/>
        <end position="379"/>
    </location>
</feature>
<accession>A0AAP0IMB5</accession>
<dbReference type="GO" id="GO:0016747">
    <property type="term" value="F:acyltransferase activity, transferring groups other than amino-acyl groups"/>
    <property type="evidence" value="ECO:0007669"/>
    <property type="project" value="InterPro"/>
</dbReference>
<evidence type="ECO:0000256" key="2">
    <source>
        <dbReference type="ARBA" id="ARBA00022679"/>
    </source>
</evidence>
<gene>
    <name evidence="7" type="ORF">Sjap_016682</name>
</gene>
<dbReference type="Gene3D" id="3.40.47.10">
    <property type="match status" value="2"/>
</dbReference>
<dbReference type="Pfam" id="PF02797">
    <property type="entry name" value="Chal_sti_synt_C"/>
    <property type="match status" value="1"/>
</dbReference>
<sequence>MQLRVEFAFSEKPEKESKNFDELLKSDSDGYDFVEDKIVFREDDFVIEVVSLFKVPQVFEVVGDTGANKSFVKDFFNYHNLIVSLSDYEIKPIFENKFVSDHKPREGTKIRGRIFLNRERMMKMKNIYAMCGRMIQALNLMTNFLNWEIMMQIRICQIREAQRAHSPASVLAIGTATPTNCIYQADYPDYYFRVTKSQHLTDLKEKFTRMCEKSMIRKRYMHLTEDILKENPSICTYDAPSLNARQDIIVIEVPKLGEEAATKAIKEWGQPKSKITHLVFCTTSGVDMPGADYQLTKLLGLRSSVNRVMLYHQGCFAGGTVLRIAKDIAENNKGARVLVVCSEITVVTFRGTSDAHLDNLVGQALFGDGASAIIVGSDPDLETERPLFEIISAGQTILPDSHGAVEGHLREVGLTFHLSTNVAKLISKNIERCLVEAFRPIGISDWNSLFWIAHPGGPAILDQVEEKLGLNPEKLKATRHVLSEYGNMSSACVLFIMDEVRKRSIEDGASTTGQGLEWGVLFGFGPGLTVETVVLHSVATTVSTH</sequence>
<dbReference type="CDD" id="cd00831">
    <property type="entry name" value="CHS_like"/>
    <property type="match status" value="1"/>
</dbReference>
<name>A0AAP0IMB5_9MAGN</name>
<dbReference type="Proteomes" id="UP001417504">
    <property type="component" value="Unassembled WGS sequence"/>
</dbReference>
<evidence type="ECO:0000256" key="3">
    <source>
        <dbReference type="ARBA" id="ARBA00023315"/>
    </source>
</evidence>
<evidence type="ECO:0000313" key="7">
    <source>
        <dbReference type="EMBL" id="KAK9117735.1"/>
    </source>
</evidence>
<protein>
    <recommendedName>
        <fullName evidence="9">Chalcone synthase</fullName>
    </recommendedName>
</protein>
<dbReference type="SUPFAM" id="SSF53901">
    <property type="entry name" value="Thiolase-like"/>
    <property type="match status" value="2"/>
</dbReference>
<feature type="domain" description="Chalcone/stilbene synthase C-terminal" evidence="6">
    <location>
        <begin position="389"/>
        <end position="538"/>
    </location>
</feature>
<dbReference type="AlphaFoldDB" id="A0AAP0IMB5"/>
<dbReference type="InterPro" id="IPR018088">
    <property type="entry name" value="Chalcone/stilbene_synthase_AS"/>
</dbReference>
<evidence type="ECO:0000313" key="8">
    <source>
        <dbReference type="Proteomes" id="UP001417504"/>
    </source>
</evidence>
<evidence type="ECO:0008006" key="9">
    <source>
        <dbReference type="Google" id="ProtNLM"/>
    </source>
</evidence>
<evidence type="ECO:0000259" key="6">
    <source>
        <dbReference type="Pfam" id="PF02797"/>
    </source>
</evidence>
<evidence type="ECO:0000256" key="4">
    <source>
        <dbReference type="RuleBase" id="RU003633"/>
    </source>
</evidence>
<comment type="similarity">
    <text evidence="1 4">Belongs to the thiolase-like superfamily. Chalcone/stilbene synthases family.</text>
</comment>
<evidence type="ECO:0000256" key="1">
    <source>
        <dbReference type="ARBA" id="ARBA00005531"/>
    </source>
</evidence>
<dbReference type="InterPro" id="IPR011141">
    <property type="entry name" value="Polyketide_synthase_type-III"/>
</dbReference>
<dbReference type="InterPro" id="IPR001099">
    <property type="entry name" value="Chalcone/stilbene_synt_N"/>
</dbReference>
<comment type="caution">
    <text evidence="7">The sequence shown here is derived from an EMBL/GenBank/DDBJ whole genome shotgun (WGS) entry which is preliminary data.</text>
</comment>
<dbReference type="InterPro" id="IPR012328">
    <property type="entry name" value="Chalcone/stilbene_synt_C"/>
</dbReference>
<dbReference type="PROSITE" id="PS00441">
    <property type="entry name" value="CHALCONE_SYNTH"/>
    <property type="match status" value="1"/>
</dbReference>
<dbReference type="EMBL" id="JBBNAE010000006">
    <property type="protein sequence ID" value="KAK9117735.1"/>
    <property type="molecule type" value="Genomic_DNA"/>
</dbReference>
<dbReference type="PANTHER" id="PTHR11877">
    <property type="entry name" value="HYDROXYMETHYLGLUTARYL-COA SYNTHASE"/>
    <property type="match status" value="1"/>
</dbReference>
<keyword evidence="3 4" id="KW-0012">Acyltransferase</keyword>
<evidence type="ECO:0000259" key="5">
    <source>
        <dbReference type="Pfam" id="PF00195"/>
    </source>
</evidence>
<dbReference type="InterPro" id="IPR016039">
    <property type="entry name" value="Thiolase-like"/>
</dbReference>
<dbReference type="FunFam" id="3.40.47.10:FF:000014">
    <property type="entry name" value="Chalcone synthase 1"/>
    <property type="match status" value="1"/>
</dbReference>
<dbReference type="Pfam" id="PF00195">
    <property type="entry name" value="Chal_sti_synt_N"/>
    <property type="match status" value="1"/>
</dbReference>
<keyword evidence="2 4" id="KW-0808">Transferase</keyword>